<dbReference type="SUPFAM" id="SSF53720">
    <property type="entry name" value="ALDH-like"/>
    <property type="match status" value="1"/>
</dbReference>
<dbReference type="EMBL" id="CAJFCW020000002">
    <property type="protein sequence ID" value="CAG9092114.1"/>
    <property type="molecule type" value="Genomic_DNA"/>
</dbReference>
<dbReference type="Gene3D" id="3.40.605.10">
    <property type="entry name" value="Aldehyde Dehydrogenase, Chain A, domain 1"/>
    <property type="match status" value="1"/>
</dbReference>
<dbReference type="GO" id="GO:0009450">
    <property type="term" value="P:gamma-aminobutyric acid catabolic process"/>
    <property type="evidence" value="ECO:0007669"/>
    <property type="project" value="TreeGrafter"/>
</dbReference>
<dbReference type="InterPro" id="IPR016162">
    <property type="entry name" value="Ald_DH_N"/>
</dbReference>
<comment type="pathway">
    <text evidence="1">Amino-acid degradation; 4-aminobutanoate degradation.</text>
</comment>
<comment type="caution">
    <text evidence="7">The sequence shown here is derived from an EMBL/GenBank/DDBJ whole genome shotgun (WGS) entry which is preliminary data.</text>
</comment>
<dbReference type="InterPro" id="IPR050740">
    <property type="entry name" value="Aldehyde_DH_Superfamily"/>
</dbReference>
<dbReference type="EMBL" id="CAJFDH010000002">
    <property type="protein sequence ID" value="CAD5210800.1"/>
    <property type="molecule type" value="Genomic_DNA"/>
</dbReference>
<gene>
    <name evidence="7" type="ORF">BOKJ2_LOCUS3375</name>
</gene>
<dbReference type="Proteomes" id="UP000783686">
    <property type="component" value="Unassembled WGS sequence"/>
</dbReference>
<keyword evidence="8" id="KW-1185">Reference proteome</keyword>
<name>A0A811K610_9BILA</name>
<feature type="domain" description="Aldehyde dehydrogenase" evidence="6">
    <location>
        <begin position="21"/>
        <end position="483"/>
    </location>
</feature>
<dbReference type="Pfam" id="PF00171">
    <property type="entry name" value="Aldedh"/>
    <property type="match status" value="1"/>
</dbReference>
<accession>A0A811K610</accession>
<evidence type="ECO:0000256" key="1">
    <source>
        <dbReference type="ARBA" id="ARBA00005176"/>
    </source>
</evidence>
<evidence type="ECO:0000256" key="4">
    <source>
        <dbReference type="PROSITE-ProRule" id="PRU10007"/>
    </source>
</evidence>
<evidence type="ECO:0000313" key="8">
    <source>
        <dbReference type="Proteomes" id="UP000614601"/>
    </source>
</evidence>
<dbReference type="InterPro" id="IPR015590">
    <property type="entry name" value="Aldehyde_DH_dom"/>
</dbReference>
<reference evidence="7" key="1">
    <citation type="submission" date="2020-09" db="EMBL/GenBank/DDBJ databases">
        <authorList>
            <person name="Kikuchi T."/>
        </authorList>
    </citation>
    <scope>NUCLEOTIDE SEQUENCE</scope>
    <source>
        <strain evidence="7">SH1</strain>
    </source>
</reference>
<keyword evidence="3 5" id="KW-0560">Oxidoreductase</keyword>
<dbReference type="InterPro" id="IPR016161">
    <property type="entry name" value="Ald_DH/histidinol_DH"/>
</dbReference>
<dbReference type="GO" id="GO:0005739">
    <property type="term" value="C:mitochondrion"/>
    <property type="evidence" value="ECO:0007669"/>
    <property type="project" value="TreeGrafter"/>
</dbReference>
<evidence type="ECO:0000256" key="3">
    <source>
        <dbReference type="ARBA" id="ARBA00023002"/>
    </source>
</evidence>
<proteinExistence type="inferred from homology"/>
<evidence type="ECO:0000256" key="5">
    <source>
        <dbReference type="RuleBase" id="RU003345"/>
    </source>
</evidence>
<dbReference type="Gene3D" id="3.40.309.10">
    <property type="entry name" value="Aldehyde Dehydrogenase, Chain A, domain 2"/>
    <property type="match status" value="1"/>
</dbReference>
<dbReference type="PANTHER" id="PTHR43353:SF5">
    <property type="entry name" value="SUCCINATE-SEMIALDEHYDE DEHYDROGENASE, MITOCHONDRIAL"/>
    <property type="match status" value="1"/>
</dbReference>
<dbReference type="Proteomes" id="UP000614601">
    <property type="component" value="Unassembled WGS sequence"/>
</dbReference>
<evidence type="ECO:0000313" key="7">
    <source>
        <dbReference type="EMBL" id="CAD5210800.1"/>
    </source>
</evidence>
<dbReference type="InterPro" id="IPR016163">
    <property type="entry name" value="Ald_DH_C"/>
</dbReference>
<dbReference type="CDD" id="cd07103">
    <property type="entry name" value="ALDH_F5_SSADH_GabD"/>
    <property type="match status" value="1"/>
</dbReference>
<dbReference type="AlphaFoldDB" id="A0A811K610"/>
<dbReference type="FunFam" id="3.40.605.10:FF:000005">
    <property type="entry name" value="Succinate-semialdehyde dehydrogenase I"/>
    <property type="match status" value="1"/>
</dbReference>
<dbReference type="FunFam" id="3.40.309.10:FF:000004">
    <property type="entry name" value="Succinate-semialdehyde dehydrogenase I"/>
    <property type="match status" value="1"/>
</dbReference>
<dbReference type="OrthoDB" id="310895at2759"/>
<dbReference type="PANTHER" id="PTHR43353">
    <property type="entry name" value="SUCCINATE-SEMIALDEHYDE DEHYDROGENASE, MITOCHONDRIAL"/>
    <property type="match status" value="1"/>
</dbReference>
<feature type="active site" evidence="4">
    <location>
        <position position="261"/>
    </location>
</feature>
<dbReference type="InterPro" id="IPR029510">
    <property type="entry name" value="Ald_DH_CS_GLU"/>
</dbReference>
<comment type="similarity">
    <text evidence="2 5">Belongs to the aldehyde dehydrogenase family.</text>
</comment>
<sequence>MRQFQSALLPEGAKAYVNGKWLGSTSGKVFEVLNPYTKETITDVPDCNVQDAEIAVQSAKQAFPKWANEFTAKQRAETLRRWYEIFRDREEELAKLLTEEQGKPLAEARAEIQYSAAYFDWYAGEARRIYGQVVQPPTLNRTHLHVREPIGVVVAITPWNFPAAMIARKAAAALASGCTMVVKPAHDTPLSALALAATAEDAGIPKGVFNVLTAAHENTAEISKFVCESHSVDCISFTGSTGVGKLLLSQSASTVKRVCLELGGNAPFIVFKSADLDKAVKAALASKSRASGQTCVSSNRYYVHDSVHEEFVNKLKESYSALKCGDGLKDGTTQGPLINDKAVYKVQYLVDDARDKGAELVIGGEYIEETNIYKPTILTNVTEKMEIAHQEIFGPVVAIQKFSDEAEVIKRANSTRHGLASYIFSEDYRQINRVYRALQFGMVGVNEGAISSAEAAFGGVKESGMGREGGPQGIDEFTQWKYVCIAE</sequence>
<evidence type="ECO:0000259" key="6">
    <source>
        <dbReference type="Pfam" id="PF00171"/>
    </source>
</evidence>
<organism evidence="7 8">
    <name type="scientific">Bursaphelenchus okinawaensis</name>
    <dbReference type="NCBI Taxonomy" id="465554"/>
    <lineage>
        <taxon>Eukaryota</taxon>
        <taxon>Metazoa</taxon>
        <taxon>Ecdysozoa</taxon>
        <taxon>Nematoda</taxon>
        <taxon>Chromadorea</taxon>
        <taxon>Rhabditida</taxon>
        <taxon>Tylenchina</taxon>
        <taxon>Tylenchomorpha</taxon>
        <taxon>Aphelenchoidea</taxon>
        <taxon>Aphelenchoididae</taxon>
        <taxon>Bursaphelenchus</taxon>
    </lineage>
</organism>
<dbReference type="PROSITE" id="PS00687">
    <property type="entry name" value="ALDEHYDE_DEHYDR_GLU"/>
    <property type="match status" value="1"/>
</dbReference>
<protein>
    <recommendedName>
        <fullName evidence="6">Aldehyde dehydrogenase domain-containing protein</fullName>
    </recommendedName>
</protein>
<dbReference type="GO" id="GO:0004777">
    <property type="term" value="F:succinate-semialdehyde dehydrogenase (NAD+) activity"/>
    <property type="evidence" value="ECO:0007669"/>
    <property type="project" value="TreeGrafter"/>
</dbReference>
<evidence type="ECO:0000256" key="2">
    <source>
        <dbReference type="ARBA" id="ARBA00009986"/>
    </source>
</evidence>